<dbReference type="GO" id="GO:0016836">
    <property type="term" value="F:hydro-lyase activity"/>
    <property type="evidence" value="ECO:0007669"/>
    <property type="project" value="TreeGrafter"/>
</dbReference>
<dbReference type="Pfam" id="PF02746">
    <property type="entry name" value="MR_MLE_N"/>
    <property type="match status" value="1"/>
</dbReference>
<accession>A0A7R9AG25</accession>
<dbReference type="InterPro" id="IPR046945">
    <property type="entry name" value="RHMD-like"/>
</dbReference>
<dbReference type="Gene3D" id="3.30.390.10">
    <property type="entry name" value="Enolase-like, N-terminal domain"/>
    <property type="match status" value="1"/>
</dbReference>
<dbReference type="OrthoDB" id="14161at2759"/>
<keyword evidence="7" id="KW-1185">Reference proteome</keyword>
<organism evidence="6">
    <name type="scientific">Darwinula stevensoni</name>
    <dbReference type="NCBI Taxonomy" id="69355"/>
    <lineage>
        <taxon>Eukaryota</taxon>
        <taxon>Metazoa</taxon>
        <taxon>Ecdysozoa</taxon>
        <taxon>Arthropoda</taxon>
        <taxon>Crustacea</taxon>
        <taxon>Oligostraca</taxon>
        <taxon>Ostracoda</taxon>
        <taxon>Podocopa</taxon>
        <taxon>Podocopida</taxon>
        <taxon>Darwinulocopina</taxon>
        <taxon>Darwinuloidea</taxon>
        <taxon>Darwinulidae</taxon>
        <taxon>Darwinula</taxon>
    </lineage>
</organism>
<dbReference type="SUPFAM" id="SSF54826">
    <property type="entry name" value="Enolase N-terminal domain-like"/>
    <property type="match status" value="1"/>
</dbReference>
<evidence type="ECO:0000313" key="7">
    <source>
        <dbReference type="Proteomes" id="UP000677054"/>
    </source>
</evidence>
<dbReference type="GO" id="GO:0000287">
    <property type="term" value="F:magnesium ion binding"/>
    <property type="evidence" value="ECO:0007669"/>
    <property type="project" value="TreeGrafter"/>
</dbReference>
<reference evidence="6" key="1">
    <citation type="submission" date="2020-11" db="EMBL/GenBank/DDBJ databases">
        <authorList>
            <person name="Tran Van P."/>
        </authorList>
    </citation>
    <scope>NUCLEOTIDE SEQUENCE</scope>
</reference>
<dbReference type="Proteomes" id="UP000677054">
    <property type="component" value="Unassembled WGS sequence"/>
</dbReference>
<protein>
    <recommendedName>
        <fullName evidence="5">Mandelate racemase/muconate lactonizing enzyme N-terminal domain-containing protein</fullName>
    </recommendedName>
</protein>
<dbReference type="EMBL" id="CAJPEV010005768">
    <property type="protein sequence ID" value="CAG0903497.1"/>
    <property type="molecule type" value="Genomic_DNA"/>
</dbReference>
<name>A0A7R9AG25_9CRUS</name>
<evidence type="ECO:0000313" key="6">
    <source>
        <dbReference type="EMBL" id="CAD7253393.1"/>
    </source>
</evidence>
<feature type="region of interest" description="Disordered" evidence="4">
    <location>
        <begin position="1"/>
        <end position="22"/>
    </location>
</feature>
<dbReference type="AlphaFoldDB" id="A0A7R9AG25"/>
<dbReference type="PANTHER" id="PTHR13794">
    <property type="entry name" value="ENOLASE SUPERFAMILY, MANDELATE RACEMASE"/>
    <property type="match status" value="1"/>
</dbReference>
<keyword evidence="2" id="KW-0479">Metal-binding</keyword>
<keyword evidence="3" id="KW-0460">Magnesium</keyword>
<comment type="cofactor">
    <cofactor evidence="1">
        <name>Mg(2+)</name>
        <dbReference type="ChEBI" id="CHEBI:18420"/>
    </cofactor>
</comment>
<evidence type="ECO:0000256" key="4">
    <source>
        <dbReference type="SAM" id="MobiDB-lite"/>
    </source>
</evidence>
<evidence type="ECO:0000259" key="5">
    <source>
        <dbReference type="Pfam" id="PF02746"/>
    </source>
</evidence>
<dbReference type="EMBL" id="LR905285">
    <property type="protein sequence ID" value="CAD7253393.1"/>
    <property type="molecule type" value="Genomic_DNA"/>
</dbReference>
<feature type="region of interest" description="Disordered" evidence="4">
    <location>
        <begin position="249"/>
        <end position="276"/>
    </location>
</feature>
<dbReference type="GO" id="GO:0016052">
    <property type="term" value="P:carbohydrate catabolic process"/>
    <property type="evidence" value="ECO:0007669"/>
    <property type="project" value="TreeGrafter"/>
</dbReference>
<dbReference type="InterPro" id="IPR029017">
    <property type="entry name" value="Enolase-like_N"/>
</dbReference>
<proteinExistence type="predicted"/>
<gene>
    <name evidence="6" type="ORF">DSTB1V02_LOCUS13143</name>
</gene>
<dbReference type="PANTHER" id="PTHR13794:SF58">
    <property type="entry name" value="MITOCHONDRIAL ENOLASE SUPERFAMILY MEMBER 1"/>
    <property type="match status" value="1"/>
</dbReference>
<evidence type="ECO:0000256" key="2">
    <source>
        <dbReference type="ARBA" id="ARBA00022723"/>
    </source>
</evidence>
<feature type="compositionally biased region" description="Basic and acidic residues" evidence="4">
    <location>
        <begin position="249"/>
        <end position="262"/>
    </location>
</feature>
<dbReference type="InterPro" id="IPR013341">
    <property type="entry name" value="Mandelate_racemase_N_dom"/>
</dbReference>
<feature type="domain" description="Mandelate racemase/muconate lactonizing enzyme N-terminal" evidence="5">
    <location>
        <begin position="80"/>
        <end position="212"/>
    </location>
</feature>
<evidence type="ECO:0000256" key="1">
    <source>
        <dbReference type="ARBA" id="ARBA00001946"/>
    </source>
</evidence>
<sequence>MRLRQSPLRSAHSRDGSISSGPSHPRRRAFLIRVDVLVSSASTWLRAMPNFVRGLSVRDIRFPTKLSKHGSSAMVSDPDYSCAYVVLFTSRGSKGIGYCFTIGRGTEIGKFIFLSSRTTTTTPSFATSPLPKQKKKKNLVQAVKTLSHLVVGQDVDKILHDFATFWRKLTSDSQIRWLGPEKGVIHMAAGAIINALWDLWGKLENKPVWKLLADMSPEQLVSTIDFTYLYGSERGSDVLTKEEAQKMLEDMQEGKRQREKEVINMGYPTYTKSGGT</sequence>
<evidence type="ECO:0000256" key="3">
    <source>
        <dbReference type="ARBA" id="ARBA00022842"/>
    </source>
</evidence>